<sequence>MPTQRRMRFVHGQIAWMIGTILALTLLSSLSYELFFVLSLIGLLIVTELTAPVNITPAWRRRLLWLIAFGLVGFTIIVVRRILEILPPEVLPW</sequence>
<dbReference type="InterPro" id="IPR058357">
    <property type="entry name" value="DUF8044"/>
</dbReference>
<dbReference type="AlphaFoldDB" id="A0A8J8Q2S3"/>
<dbReference type="EMBL" id="PHNJ01000007">
    <property type="protein sequence ID" value="TYL37857.1"/>
    <property type="molecule type" value="Genomic_DNA"/>
</dbReference>
<protein>
    <submittedName>
        <fullName evidence="2">Uncharacterized protein</fullName>
    </submittedName>
</protein>
<dbReference type="Proteomes" id="UP000766904">
    <property type="component" value="Unassembled WGS sequence"/>
</dbReference>
<reference evidence="2" key="1">
    <citation type="submission" date="2017-11" db="EMBL/GenBank/DDBJ databases">
        <authorList>
            <person name="Kajale S.C."/>
            <person name="Sharma A."/>
        </authorList>
    </citation>
    <scope>NUCLEOTIDE SEQUENCE</scope>
    <source>
        <strain evidence="2">LS1_42</strain>
    </source>
</reference>
<evidence type="ECO:0000313" key="3">
    <source>
        <dbReference type="Proteomes" id="UP000766904"/>
    </source>
</evidence>
<dbReference type="Pfam" id="PF26161">
    <property type="entry name" value="DUF8044"/>
    <property type="match status" value="1"/>
</dbReference>
<keyword evidence="1" id="KW-0812">Transmembrane</keyword>
<dbReference type="RefSeq" id="WP_148858630.1">
    <property type="nucleotide sequence ID" value="NZ_PHNJ01000007.1"/>
</dbReference>
<organism evidence="2 3">
    <name type="scientific">Natronococcus pandeyae</name>
    <dbReference type="NCBI Taxonomy" id="2055836"/>
    <lineage>
        <taxon>Archaea</taxon>
        <taxon>Methanobacteriati</taxon>
        <taxon>Methanobacteriota</taxon>
        <taxon>Stenosarchaea group</taxon>
        <taxon>Halobacteria</taxon>
        <taxon>Halobacteriales</taxon>
        <taxon>Natrialbaceae</taxon>
        <taxon>Natronococcus</taxon>
    </lineage>
</organism>
<feature type="transmembrane region" description="Helical" evidence="1">
    <location>
        <begin position="63"/>
        <end position="83"/>
    </location>
</feature>
<evidence type="ECO:0000313" key="2">
    <source>
        <dbReference type="EMBL" id="TYL37857.1"/>
    </source>
</evidence>
<feature type="transmembrane region" description="Helical" evidence="1">
    <location>
        <begin position="34"/>
        <end position="51"/>
    </location>
</feature>
<proteinExistence type="predicted"/>
<keyword evidence="1" id="KW-0472">Membrane</keyword>
<keyword evidence="1" id="KW-1133">Transmembrane helix</keyword>
<evidence type="ECO:0000256" key="1">
    <source>
        <dbReference type="SAM" id="Phobius"/>
    </source>
</evidence>
<gene>
    <name evidence="2" type="ORF">CV102_14085</name>
</gene>
<accession>A0A8J8Q2S3</accession>
<keyword evidence="3" id="KW-1185">Reference proteome</keyword>
<feature type="transmembrane region" description="Helical" evidence="1">
    <location>
        <begin position="9"/>
        <end position="28"/>
    </location>
</feature>
<name>A0A8J8Q2S3_9EURY</name>
<comment type="caution">
    <text evidence="2">The sequence shown here is derived from an EMBL/GenBank/DDBJ whole genome shotgun (WGS) entry which is preliminary data.</text>
</comment>